<sequence>MKIQSLHKKIYNLFSNFLVTINQAFVPDFDNNLLVSELRHNIKTGSVKNTRKRSKNTWEDNVTQLEKFISSHNPTDFLQSDVVRNTMFVGNTPFTFKEFGYLKSKNWNRWKKAVVETNVIPREPFILYPKTSGNSVHHAYHLAKFENSTKHNIENSDLILEFGGGYGNMCRIIHNLNFNGKYIIFDLPPFSALQTFYLKTNNITAVFNDPKADSQVYCLSSIPKLRSVLKRFRGYKNKTFIATWSLSESPISFRNKIITLLENFDFHLIAYQSSFSNIDNIEYFKTYQKKIRNHRWFQNEIKSIPNNFYLFGKPSK</sequence>
<gene>
    <name evidence="1" type="ORF">US96_C0005G0008</name>
</gene>
<evidence type="ECO:0008006" key="3">
    <source>
        <dbReference type="Google" id="ProtNLM"/>
    </source>
</evidence>
<evidence type="ECO:0000313" key="1">
    <source>
        <dbReference type="EMBL" id="KKQ75735.1"/>
    </source>
</evidence>
<protein>
    <recommendedName>
        <fullName evidence="3">Sugar O-methyltransferase</fullName>
    </recommendedName>
</protein>
<organism evidence="1 2">
    <name type="scientific">Candidatus Woesebacteria bacterium GW2011_GWB1_38_5b</name>
    <dbReference type="NCBI Taxonomy" id="1618569"/>
    <lineage>
        <taxon>Bacteria</taxon>
        <taxon>Candidatus Woeseibacteriota</taxon>
    </lineage>
</organism>
<evidence type="ECO:0000313" key="2">
    <source>
        <dbReference type="Proteomes" id="UP000034181"/>
    </source>
</evidence>
<dbReference type="AlphaFoldDB" id="A0A0G0KJS5"/>
<proteinExistence type="predicted"/>
<dbReference type="EMBL" id="LBUZ01000005">
    <property type="protein sequence ID" value="KKQ75735.1"/>
    <property type="molecule type" value="Genomic_DNA"/>
</dbReference>
<name>A0A0G0KJS5_9BACT</name>
<accession>A0A0G0KJS5</accession>
<dbReference type="Proteomes" id="UP000034181">
    <property type="component" value="Unassembled WGS sequence"/>
</dbReference>
<reference evidence="1 2" key="1">
    <citation type="journal article" date="2015" name="Nature">
        <title>rRNA introns, odd ribosomes, and small enigmatic genomes across a large radiation of phyla.</title>
        <authorList>
            <person name="Brown C.T."/>
            <person name="Hug L.A."/>
            <person name="Thomas B.C."/>
            <person name="Sharon I."/>
            <person name="Castelle C.J."/>
            <person name="Singh A."/>
            <person name="Wilkins M.J."/>
            <person name="Williams K.H."/>
            <person name="Banfield J.F."/>
        </authorList>
    </citation>
    <scope>NUCLEOTIDE SEQUENCE [LARGE SCALE GENOMIC DNA]</scope>
</reference>
<comment type="caution">
    <text evidence="1">The sequence shown here is derived from an EMBL/GenBank/DDBJ whole genome shotgun (WGS) entry which is preliminary data.</text>
</comment>